<dbReference type="SMART" id="SM00342">
    <property type="entry name" value="HTH_ARAC"/>
    <property type="match status" value="1"/>
</dbReference>
<dbReference type="Pfam" id="PF13377">
    <property type="entry name" value="Peripla_BP_3"/>
    <property type="match status" value="1"/>
</dbReference>
<dbReference type="PROSITE" id="PS01124">
    <property type="entry name" value="HTH_ARAC_FAMILY_2"/>
    <property type="match status" value="1"/>
</dbReference>
<evidence type="ECO:0000313" key="6">
    <source>
        <dbReference type="Proteomes" id="UP000033047"/>
    </source>
</evidence>
<sequence>MIKILLLTDFSSGYSRSLLENVVRYAREVGPWAFYRMPLYFRELYGDEGVVEWAKKWGADAIIAQFSDIDLSVLNQLNIPIIVQNYKERSSGISNLTGDYFGTGVIAANFFLHKGYKSFAYYGLTDTVWGRERGEGFKKIVSNKGYEVYEFNNRKRVPSEKWCFDVEQVSRWLLSLPKPIALFACDDYYALQITEVCKMYDISIPEEIAVLGVDNDKLLCNISDPQLSSIELDIENGGYEAGKLLHQFIEKKIIAPVDIIIKPVRIVPRASTERFAVSDRHIEQLLQYIDNNYQNPLSVDELTQIVPFSRRVLEKKFKRETGTSVYQYLLDLRIEKFADLLITTDLPLIEAATRSGFTDYKNISRIFTKAKEMTPLQYRKRFTPKNK</sequence>
<keyword evidence="2" id="KW-0238">DNA-binding</keyword>
<evidence type="ECO:0000256" key="3">
    <source>
        <dbReference type="ARBA" id="ARBA00023163"/>
    </source>
</evidence>
<evidence type="ECO:0000256" key="2">
    <source>
        <dbReference type="ARBA" id="ARBA00023125"/>
    </source>
</evidence>
<dbReference type="Gene3D" id="3.40.50.2300">
    <property type="match status" value="2"/>
</dbReference>
<dbReference type="Gene3D" id="1.10.10.60">
    <property type="entry name" value="Homeodomain-like"/>
    <property type="match status" value="2"/>
</dbReference>
<dbReference type="InterPro" id="IPR009057">
    <property type="entry name" value="Homeodomain-like_sf"/>
</dbReference>
<keyword evidence="3" id="KW-0804">Transcription</keyword>
<evidence type="ECO:0000256" key="1">
    <source>
        <dbReference type="ARBA" id="ARBA00023015"/>
    </source>
</evidence>
<dbReference type="AlphaFoldDB" id="A0A0F5JF04"/>
<dbReference type="PANTHER" id="PTHR30146">
    <property type="entry name" value="LACI-RELATED TRANSCRIPTIONAL REPRESSOR"/>
    <property type="match status" value="1"/>
</dbReference>
<dbReference type="Pfam" id="PF12833">
    <property type="entry name" value="HTH_18"/>
    <property type="match status" value="1"/>
</dbReference>
<dbReference type="SUPFAM" id="SSF53822">
    <property type="entry name" value="Periplasmic binding protein-like I"/>
    <property type="match status" value="1"/>
</dbReference>
<evidence type="ECO:0000259" key="4">
    <source>
        <dbReference type="PROSITE" id="PS01124"/>
    </source>
</evidence>
<dbReference type="HOGENOM" id="CLU_042405_1_0_10"/>
<dbReference type="InterPro" id="IPR046335">
    <property type="entry name" value="LacI/GalR-like_sensor"/>
</dbReference>
<dbReference type="EMBL" id="AQHV01000011">
    <property type="protein sequence ID" value="KKB56027.1"/>
    <property type="molecule type" value="Genomic_DNA"/>
</dbReference>
<gene>
    <name evidence="5" type="ORF">HMPREF1535_02000</name>
</gene>
<evidence type="ECO:0000313" key="5">
    <source>
        <dbReference type="EMBL" id="KKB56027.1"/>
    </source>
</evidence>
<dbReference type="GO" id="GO:0003700">
    <property type="term" value="F:DNA-binding transcription factor activity"/>
    <property type="evidence" value="ECO:0007669"/>
    <property type="project" value="InterPro"/>
</dbReference>
<accession>A0A0F5JF04</accession>
<comment type="caution">
    <text evidence="5">The sequence shown here is derived from an EMBL/GenBank/DDBJ whole genome shotgun (WGS) entry which is preliminary data.</text>
</comment>
<reference evidence="5 6" key="1">
    <citation type="submission" date="2013-04" db="EMBL/GenBank/DDBJ databases">
        <title>The Genome Sequence of Parabacteroides goldsteinii DSM 19448.</title>
        <authorList>
            <consortium name="The Broad Institute Genomics Platform"/>
            <person name="Earl A."/>
            <person name="Ward D."/>
            <person name="Feldgarden M."/>
            <person name="Gevers D."/>
            <person name="Martens E."/>
            <person name="Sakamoto M."/>
            <person name="Benno Y."/>
            <person name="Song Y."/>
            <person name="Liu C."/>
            <person name="Lee J."/>
            <person name="Bolanos M."/>
            <person name="Vaisanen M.L."/>
            <person name="Finegold S.M."/>
            <person name="Walker B."/>
            <person name="Young S."/>
            <person name="Zeng Q."/>
            <person name="Gargeya S."/>
            <person name="Fitzgerald M."/>
            <person name="Haas B."/>
            <person name="Abouelleil A."/>
            <person name="Allen A.W."/>
            <person name="Alvarado L."/>
            <person name="Arachchi H.M."/>
            <person name="Berlin A.M."/>
            <person name="Chapman S.B."/>
            <person name="Gainer-Dewar J."/>
            <person name="Goldberg J."/>
            <person name="Griggs A."/>
            <person name="Gujja S."/>
            <person name="Hansen M."/>
            <person name="Howarth C."/>
            <person name="Imamovic A."/>
            <person name="Ireland A."/>
            <person name="Larimer J."/>
            <person name="McCowan C."/>
            <person name="Murphy C."/>
            <person name="Pearson M."/>
            <person name="Poon T.W."/>
            <person name="Priest M."/>
            <person name="Roberts A."/>
            <person name="Saif S."/>
            <person name="Shea T."/>
            <person name="Sisk P."/>
            <person name="Sykes S."/>
            <person name="Wortman J."/>
            <person name="Nusbaum C."/>
            <person name="Birren B."/>
        </authorList>
    </citation>
    <scope>NUCLEOTIDE SEQUENCE [LARGE SCALE GENOMIC DNA]</scope>
    <source>
        <strain evidence="5 6">DSM 19448</strain>
    </source>
</reference>
<dbReference type="InterPro" id="IPR018060">
    <property type="entry name" value="HTH_AraC"/>
</dbReference>
<feature type="domain" description="HTH araC/xylS-type" evidence="4">
    <location>
        <begin position="283"/>
        <end position="381"/>
    </location>
</feature>
<name>A0A0F5JF04_9BACT</name>
<dbReference type="CDD" id="cd01543">
    <property type="entry name" value="PBP1_XylR"/>
    <property type="match status" value="1"/>
</dbReference>
<dbReference type="RefSeq" id="WP_046145999.1">
    <property type="nucleotide sequence ID" value="NZ_KQ033912.1"/>
</dbReference>
<keyword evidence="1" id="KW-0805">Transcription regulation</keyword>
<organism evidence="5 6">
    <name type="scientific">Parabacteroides goldsteinii DSM 19448 = WAL 12034</name>
    <dbReference type="NCBI Taxonomy" id="927665"/>
    <lineage>
        <taxon>Bacteria</taxon>
        <taxon>Pseudomonadati</taxon>
        <taxon>Bacteroidota</taxon>
        <taxon>Bacteroidia</taxon>
        <taxon>Bacteroidales</taxon>
        <taxon>Tannerellaceae</taxon>
        <taxon>Parabacteroides</taxon>
    </lineage>
</organism>
<protein>
    <recommendedName>
        <fullName evidence="4">HTH araC/xylS-type domain-containing protein</fullName>
    </recommendedName>
</protein>
<dbReference type="SUPFAM" id="SSF46689">
    <property type="entry name" value="Homeodomain-like"/>
    <property type="match status" value="2"/>
</dbReference>
<dbReference type="STRING" id="927665.HMPREF1535_02000"/>
<proteinExistence type="predicted"/>
<dbReference type="InterPro" id="IPR028082">
    <property type="entry name" value="Peripla_BP_I"/>
</dbReference>
<dbReference type="PATRIC" id="fig|927665.4.peg.2052"/>
<dbReference type="Proteomes" id="UP000033047">
    <property type="component" value="Unassembled WGS sequence"/>
</dbReference>
<dbReference type="GO" id="GO:0000976">
    <property type="term" value="F:transcription cis-regulatory region binding"/>
    <property type="evidence" value="ECO:0007669"/>
    <property type="project" value="TreeGrafter"/>
</dbReference>
<dbReference type="PANTHER" id="PTHR30146:SF24">
    <property type="entry name" value="XYLOSE OPERON REGULATORY PROTEIN"/>
    <property type="match status" value="1"/>
</dbReference>